<evidence type="ECO:0000313" key="1">
    <source>
        <dbReference type="EMBL" id="ELU38705.1"/>
    </source>
</evidence>
<dbReference type="HOGENOM" id="CLU_3126060_0_0_1"/>
<keyword evidence="2" id="KW-1185">Reference proteome</keyword>
<dbReference type="EMBL" id="AFRT01002073">
    <property type="protein sequence ID" value="ELU38705.1"/>
    <property type="molecule type" value="Genomic_DNA"/>
</dbReference>
<gene>
    <name evidence="1" type="ORF">AG1IA_07265</name>
</gene>
<protein>
    <submittedName>
        <fullName evidence="1">Uncharacterized protein</fullName>
    </submittedName>
</protein>
<proteinExistence type="predicted"/>
<evidence type="ECO:0000313" key="2">
    <source>
        <dbReference type="Proteomes" id="UP000011668"/>
    </source>
</evidence>
<name>L8WL99_THACA</name>
<reference evidence="1 2" key="1">
    <citation type="journal article" date="2013" name="Nat. Commun.">
        <title>The evolution and pathogenic mechanisms of the rice sheath blight pathogen.</title>
        <authorList>
            <person name="Zheng A."/>
            <person name="Lin R."/>
            <person name="Xu L."/>
            <person name="Qin P."/>
            <person name="Tang C."/>
            <person name="Ai P."/>
            <person name="Zhang D."/>
            <person name="Liu Y."/>
            <person name="Sun Z."/>
            <person name="Feng H."/>
            <person name="Wang Y."/>
            <person name="Chen Y."/>
            <person name="Liang X."/>
            <person name="Fu R."/>
            <person name="Li Q."/>
            <person name="Zhang J."/>
            <person name="Yu X."/>
            <person name="Xie Z."/>
            <person name="Ding L."/>
            <person name="Guan P."/>
            <person name="Tang J."/>
            <person name="Liang Y."/>
            <person name="Wang S."/>
            <person name="Deng Q."/>
            <person name="Li S."/>
            <person name="Zhu J."/>
            <person name="Wang L."/>
            <person name="Liu H."/>
            <person name="Li P."/>
        </authorList>
    </citation>
    <scope>NUCLEOTIDE SEQUENCE [LARGE SCALE GENOMIC DNA]</scope>
    <source>
        <strain evidence="2">AG-1 IA</strain>
    </source>
</reference>
<organism evidence="1 2">
    <name type="scientific">Thanatephorus cucumeris (strain AG1-IA)</name>
    <name type="common">Rice sheath blight fungus</name>
    <name type="synonym">Rhizoctonia solani</name>
    <dbReference type="NCBI Taxonomy" id="983506"/>
    <lineage>
        <taxon>Eukaryota</taxon>
        <taxon>Fungi</taxon>
        <taxon>Dikarya</taxon>
        <taxon>Basidiomycota</taxon>
        <taxon>Agaricomycotina</taxon>
        <taxon>Agaricomycetes</taxon>
        <taxon>Cantharellales</taxon>
        <taxon>Ceratobasidiaceae</taxon>
        <taxon>Rhizoctonia</taxon>
        <taxon>Rhizoctonia solani AG-1</taxon>
    </lineage>
</organism>
<sequence>MIERFRNSKSCSRLREVTHCCDRSLDCGILACHRSTVSITFRTEPMASRF</sequence>
<dbReference type="AlphaFoldDB" id="L8WL99"/>
<comment type="caution">
    <text evidence="1">The sequence shown here is derived from an EMBL/GenBank/DDBJ whole genome shotgun (WGS) entry which is preliminary data.</text>
</comment>
<accession>L8WL99</accession>
<dbReference type="Proteomes" id="UP000011668">
    <property type="component" value="Unassembled WGS sequence"/>
</dbReference>